<organism evidence="13 14">
    <name type="scientific">Simkania negevensis (strain ATCC VR-1471 / DSM 27360 / Z)</name>
    <dbReference type="NCBI Taxonomy" id="331113"/>
    <lineage>
        <taxon>Bacteria</taxon>
        <taxon>Pseudomonadati</taxon>
        <taxon>Chlamydiota</taxon>
        <taxon>Chlamydiia</taxon>
        <taxon>Parachlamydiales</taxon>
        <taxon>Simkaniaceae</taxon>
        <taxon>Simkania</taxon>
    </lineage>
</organism>
<dbReference type="PRINTS" id="PR01044">
    <property type="entry name" value="TRNASYNTHGA"/>
</dbReference>
<keyword evidence="4 11" id="KW-0436">Ligase</keyword>
<evidence type="ECO:0000256" key="10">
    <source>
        <dbReference type="HAMAP-Rule" id="MF_00254"/>
    </source>
</evidence>
<keyword evidence="7 11" id="KW-0648">Protein biosynthesis</keyword>
<comment type="subunit">
    <text evidence="11">Tetramer of two alpha and two beta subunits.</text>
</comment>
<dbReference type="EC" id="6.1.1.14" evidence="11"/>
<comment type="similarity">
    <text evidence="2 11">Belongs to the class-II aminoacyl-tRNA synthetase family.</text>
</comment>
<gene>
    <name evidence="13" type="primary">glyQS</name>
    <name evidence="10" type="synonym">glyQ</name>
    <name evidence="11" type="synonym">glyS</name>
    <name evidence="13" type="ordered locus">SNE_A18190</name>
</gene>
<keyword evidence="8 11" id="KW-0030">Aminoacyl-tRNA synthetase</keyword>
<dbReference type="GO" id="GO:0006420">
    <property type="term" value="P:arginyl-tRNA aminoacylation"/>
    <property type="evidence" value="ECO:0007669"/>
    <property type="project" value="InterPro"/>
</dbReference>
<evidence type="ECO:0000256" key="6">
    <source>
        <dbReference type="ARBA" id="ARBA00022840"/>
    </source>
</evidence>
<evidence type="ECO:0000256" key="4">
    <source>
        <dbReference type="ARBA" id="ARBA00022598"/>
    </source>
</evidence>
<evidence type="ECO:0000256" key="3">
    <source>
        <dbReference type="ARBA" id="ARBA00022490"/>
    </source>
</evidence>
<dbReference type="FunFam" id="3.30.930.10:FF:000006">
    <property type="entry name" value="Glycine--tRNA ligase alpha subunit"/>
    <property type="match status" value="1"/>
</dbReference>
<keyword evidence="6 11" id="KW-0067">ATP-binding</keyword>
<dbReference type="InterPro" id="IPR002310">
    <property type="entry name" value="Gly-tRNA_ligase_asu"/>
</dbReference>
<dbReference type="SUPFAM" id="SSF109604">
    <property type="entry name" value="HD-domain/PDEase-like"/>
    <property type="match status" value="1"/>
</dbReference>
<sequence length="1028" mass="116960">MQIIMTKNAISLYSDDPRMGKNMLTFQQIITKLSTFWANQGCVIQQGHDLEVGAGTFNPATFLRSLGPEPYNTVYVEPSRRPQDGRFGENPNRLQLFHQMQVIMKPSPLEIQQMYVESLEAIGFDLSKHDIRFVHDDWESPTLGAWGLGWEVWLDGMEVTQFTYFQSVAGYNLEPISVELTYGLERLCMVLQKKDNFFDMMWNETLTYGDIFHRNEVEWSHYNFNRASTEMWLRHFDDFEKEAKTLADLHLPIPAYDFVMKASHAFNILEARGVLSVTERMGYITRVRDLAKIAASEFLESRKQLGFPLVKRLETKKLESHAHSLSKAFDASHKEDFLLEIGSEELPAAFVPIGCQSLKQALEKLLKSVDLSFDHIQVFGAPRRLSALVKNLAYGTKNTSTVRKGPPLSLAFDERGNLTKQGSGFFQSIDSEEKPTLEEIKRGKVPGVSIQEIKGSDYLSCNLEKKGVSTAEILGKHLPKLIADLSFPKKMRWAEFDLTYARPLHWIVSLHGKEVVPFSMAGIHSGNVSRGHRQLNPKPFSIKHASDYVEELKKHLVYVDIEERRASILKQLKAIESETKTVALEKEKVMKEVLYLSEWPQLFHASFNTKFLKVPEEVLTSEMIEHQRYFPLAETSGKLSNHFVITADNHPNETIRSGNEHVLTARLSDGEFLYKQDLETSLDEFAEKLHAIIFQKDLGTVGEKADRLKHEAVILAQALQLSSEKKVARAAKLAKADLATELVQEFPNLQGVIGKHYALHQKEDDEIALAIEEHWMPKAEGGALPKTHTGTVVSLADKLDNLIGYFSVGLKPTSSSDPYALRRQTIGFIKILIENSLSLDLQGILTEMSSLFKYHDKKELVQDLMEYITSRSKGVLEDYGFKKDEIEASLAGLCIDPYDQFLKTKSLHAFRQSPEFTQLYEVYKRAKGQLENQETFALQSDQLVEKAEIALHQLFKEISDPFNAAMDKRDYEQAFSLLAKLQKPLGTLFDEVKILADDPKVRQNRLALLQEVFACFSKVMDFSKLQIL</sequence>
<evidence type="ECO:0000256" key="8">
    <source>
        <dbReference type="ARBA" id="ARBA00023146"/>
    </source>
</evidence>
<evidence type="ECO:0000256" key="1">
    <source>
        <dbReference type="ARBA" id="ARBA00004496"/>
    </source>
</evidence>
<dbReference type="InterPro" id="IPR006194">
    <property type="entry name" value="Gly-tRNA-synth_heterodimer"/>
</dbReference>
<dbReference type="PANTHER" id="PTHR30075:SF2">
    <property type="entry name" value="GLYCINE--TRNA LIGASE, CHLOROPLASTIC_MITOCHONDRIAL 2"/>
    <property type="match status" value="1"/>
</dbReference>
<dbReference type="Pfam" id="PF05746">
    <property type="entry name" value="DALR_1"/>
    <property type="match status" value="1"/>
</dbReference>
<dbReference type="GO" id="GO:0005829">
    <property type="term" value="C:cytosol"/>
    <property type="evidence" value="ECO:0007669"/>
    <property type="project" value="TreeGrafter"/>
</dbReference>
<dbReference type="NCBIfam" id="NF011499">
    <property type="entry name" value="PRK14908.1"/>
    <property type="match status" value="1"/>
</dbReference>
<dbReference type="GO" id="GO:0005524">
    <property type="term" value="F:ATP binding"/>
    <property type="evidence" value="ECO:0007669"/>
    <property type="project" value="UniProtKB-UniRule"/>
</dbReference>
<dbReference type="PROSITE" id="PS50861">
    <property type="entry name" value="AA_TRNA_LIGASE_II_GLYAB"/>
    <property type="match status" value="2"/>
</dbReference>
<dbReference type="EMBL" id="FR872582">
    <property type="protein sequence ID" value="CCB89696.1"/>
    <property type="molecule type" value="Genomic_DNA"/>
</dbReference>
<evidence type="ECO:0000259" key="12">
    <source>
        <dbReference type="Pfam" id="PF05746"/>
    </source>
</evidence>
<dbReference type="PANTHER" id="PTHR30075">
    <property type="entry name" value="GLYCYL-TRNA SYNTHETASE"/>
    <property type="match status" value="1"/>
</dbReference>
<dbReference type="Pfam" id="PF02092">
    <property type="entry name" value="tRNA_synt_2f"/>
    <property type="match status" value="1"/>
</dbReference>
<evidence type="ECO:0000256" key="7">
    <source>
        <dbReference type="ARBA" id="ARBA00022917"/>
    </source>
</evidence>
<dbReference type="InterPro" id="IPR008909">
    <property type="entry name" value="DALR_anticod-bd"/>
</dbReference>
<dbReference type="GO" id="GO:0004820">
    <property type="term" value="F:glycine-tRNA ligase activity"/>
    <property type="evidence" value="ECO:0007669"/>
    <property type="project" value="UniProtKB-UniRule"/>
</dbReference>
<protein>
    <recommendedName>
        <fullName evidence="10 11">Multifunctional fusion protein</fullName>
    </recommendedName>
    <domain>
        <recommendedName>
            <fullName evidence="11">Glycine--tRNA ligase beta subunit</fullName>
            <ecNumber evidence="11">6.1.1.14</ecNumber>
        </recommendedName>
        <alternativeName>
            <fullName evidence="11">Glycyl-tRNA synthetase beta subunit</fullName>
            <shortName evidence="11">GlyRS</shortName>
        </alternativeName>
    </domain>
    <domain>
        <recommendedName>
            <fullName evidence="10">Glycine--tRNA ligase alpha subunit</fullName>
        </recommendedName>
        <alternativeName>
            <fullName evidence="10">Glycyl-tRNA synthetase alpha subunit</fullName>
        </alternativeName>
    </domain>
</protein>
<dbReference type="KEGG" id="sng:SNE_A18190"/>
<comment type="catalytic activity">
    <reaction evidence="9 11">
        <text>tRNA(Gly) + glycine + ATP = glycyl-tRNA(Gly) + AMP + diphosphate</text>
        <dbReference type="Rhea" id="RHEA:16013"/>
        <dbReference type="Rhea" id="RHEA-COMP:9664"/>
        <dbReference type="Rhea" id="RHEA-COMP:9683"/>
        <dbReference type="ChEBI" id="CHEBI:30616"/>
        <dbReference type="ChEBI" id="CHEBI:33019"/>
        <dbReference type="ChEBI" id="CHEBI:57305"/>
        <dbReference type="ChEBI" id="CHEBI:78442"/>
        <dbReference type="ChEBI" id="CHEBI:78522"/>
        <dbReference type="ChEBI" id="CHEBI:456215"/>
        <dbReference type="EC" id="6.1.1.14"/>
    </reaction>
</comment>
<dbReference type="HAMAP" id="MF_00255">
    <property type="entry name" value="Gly_tRNA_synth_beta"/>
    <property type="match status" value="1"/>
</dbReference>
<dbReference type="Gene3D" id="1.20.58.180">
    <property type="entry name" value="Class II aaRS and biotin synthetases, domain 2"/>
    <property type="match status" value="1"/>
</dbReference>
<dbReference type="HOGENOM" id="CLU_007220_1_1_0"/>
<dbReference type="STRING" id="331113.SNE_A18190"/>
<keyword evidence="5 11" id="KW-0547">Nucleotide-binding</keyword>
<dbReference type="AlphaFoldDB" id="F8L358"/>
<dbReference type="GO" id="GO:0004814">
    <property type="term" value="F:arginine-tRNA ligase activity"/>
    <property type="evidence" value="ECO:0007669"/>
    <property type="project" value="InterPro"/>
</dbReference>
<evidence type="ECO:0000256" key="5">
    <source>
        <dbReference type="ARBA" id="ARBA00022741"/>
    </source>
</evidence>
<reference evidence="13 14" key="1">
    <citation type="journal article" date="2011" name="Mol. Biol. Evol.">
        <title>Unity in variety--the pan-genome of the Chlamydiae.</title>
        <authorList>
            <person name="Collingro A."/>
            <person name="Tischler P."/>
            <person name="Weinmaier T."/>
            <person name="Penz T."/>
            <person name="Heinz E."/>
            <person name="Brunham R.C."/>
            <person name="Read T.D."/>
            <person name="Bavoil P.M."/>
            <person name="Sachse K."/>
            <person name="Kahane S."/>
            <person name="Friedman M.G."/>
            <person name="Rattei T."/>
            <person name="Myers G.S."/>
            <person name="Horn M."/>
        </authorList>
    </citation>
    <scope>NUCLEOTIDE SEQUENCE [LARGE SCALE GENOMIC DNA]</scope>
    <source>
        <strain evidence="14">ATCC VR-1471 / Z</strain>
    </source>
</reference>
<dbReference type="Proteomes" id="UP000000496">
    <property type="component" value="Chromosome gsn.131"/>
</dbReference>
<dbReference type="InterPro" id="IPR015944">
    <property type="entry name" value="Gly-tRNA-synth_bsu"/>
</dbReference>
<dbReference type="eggNOG" id="COG0751">
    <property type="taxonomic scope" value="Bacteria"/>
</dbReference>
<dbReference type="InterPro" id="IPR045864">
    <property type="entry name" value="aa-tRNA-synth_II/BPL/LPL"/>
</dbReference>
<keyword evidence="14" id="KW-1185">Reference proteome</keyword>
<proteinExistence type="inferred from homology"/>
<dbReference type="GO" id="GO:0006426">
    <property type="term" value="P:glycyl-tRNA aminoacylation"/>
    <property type="evidence" value="ECO:0007669"/>
    <property type="project" value="UniProtKB-UniRule"/>
</dbReference>
<name>F8L358_SIMNZ</name>
<accession>F8L358</accession>
<dbReference type="eggNOG" id="COG0752">
    <property type="taxonomic scope" value="Bacteria"/>
</dbReference>
<keyword evidence="3 11" id="KW-0963">Cytoplasm</keyword>
<dbReference type="HAMAP" id="MF_00254">
    <property type="entry name" value="Gly_tRNA_synth_alpha"/>
    <property type="match status" value="1"/>
</dbReference>
<evidence type="ECO:0000256" key="2">
    <source>
        <dbReference type="ARBA" id="ARBA00008226"/>
    </source>
</evidence>
<comment type="subcellular location">
    <subcellularLocation>
        <location evidence="1 11">Cytoplasm</location>
    </subcellularLocation>
</comment>
<dbReference type="SUPFAM" id="SSF55681">
    <property type="entry name" value="Class II aaRS and biotin synthetases"/>
    <property type="match status" value="1"/>
</dbReference>
<dbReference type="CDD" id="cd00733">
    <property type="entry name" value="GlyRS_alpha_core"/>
    <property type="match status" value="1"/>
</dbReference>
<dbReference type="NCBIfam" id="TIGR00388">
    <property type="entry name" value="glyQ"/>
    <property type="match status" value="1"/>
</dbReference>
<feature type="domain" description="DALR anticodon binding" evidence="12">
    <location>
        <begin position="927"/>
        <end position="1021"/>
    </location>
</feature>
<dbReference type="Pfam" id="PF02091">
    <property type="entry name" value="tRNA-synt_2e"/>
    <property type="match status" value="1"/>
</dbReference>
<evidence type="ECO:0000256" key="9">
    <source>
        <dbReference type="ARBA" id="ARBA00047937"/>
    </source>
</evidence>
<dbReference type="NCBIfam" id="NF006827">
    <property type="entry name" value="PRK09348.1"/>
    <property type="match status" value="1"/>
</dbReference>
<evidence type="ECO:0000256" key="11">
    <source>
        <dbReference type="HAMAP-Rule" id="MF_00255"/>
    </source>
</evidence>
<dbReference type="NCBIfam" id="TIGR00211">
    <property type="entry name" value="glyS"/>
    <property type="match status" value="1"/>
</dbReference>
<evidence type="ECO:0000313" key="13">
    <source>
        <dbReference type="EMBL" id="CCB89696.1"/>
    </source>
</evidence>
<dbReference type="Gene3D" id="3.30.930.10">
    <property type="entry name" value="Bira Bifunctional Protein, Domain 2"/>
    <property type="match status" value="1"/>
</dbReference>
<evidence type="ECO:0000313" key="14">
    <source>
        <dbReference type="Proteomes" id="UP000000496"/>
    </source>
</evidence>